<name>A0A6J2XVN9_SITOR</name>
<reference evidence="3" key="1">
    <citation type="submission" date="2025-08" db="UniProtKB">
        <authorList>
            <consortium name="RefSeq"/>
        </authorList>
    </citation>
    <scope>IDENTIFICATION</scope>
    <source>
        <tissue evidence="3">Gonads</tissue>
    </source>
</reference>
<evidence type="ECO:0000256" key="1">
    <source>
        <dbReference type="SAM" id="MobiDB-lite"/>
    </source>
</evidence>
<evidence type="ECO:0000313" key="3">
    <source>
        <dbReference type="RefSeq" id="XP_030754669.1"/>
    </source>
</evidence>
<evidence type="ECO:0000313" key="2">
    <source>
        <dbReference type="Proteomes" id="UP000504635"/>
    </source>
</evidence>
<dbReference type="GeneID" id="115881358"/>
<organism evidence="2 3">
    <name type="scientific">Sitophilus oryzae</name>
    <name type="common">Rice weevil</name>
    <name type="synonym">Curculio oryzae</name>
    <dbReference type="NCBI Taxonomy" id="7048"/>
    <lineage>
        <taxon>Eukaryota</taxon>
        <taxon>Metazoa</taxon>
        <taxon>Ecdysozoa</taxon>
        <taxon>Arthropoda</taxon>
        <taxon>Hexapoda</taxon>
        <taxon>Insecta</taxon>
        <taxon>Pterygota</taxon>
        <taxon>Neoptera</taxon>
        <taxon>Endopterygota</taxon>
        <taxon>Coleoptera</taxon>
        <taxon>Polyphaga</taxon>
        <taxon>Cucujiformia</taxon>
        <taxon>Curculionidae</taxon>
        <taxon>Dryophthorinae</taxon>
        <taxon>Sitophilus</taxon>
    </lineage>
</organism>
<dbReference type="AlphaFoldDB" id="A0A6J2XVN9"/>
<sequence>MDSSRKNCSGFLQRGQESLVTQCQNDNIQTLGGLTKSDIWLAENHLLVIKGGTLSSTYDDTKQEFVDQIWQPIDDYNAPLHQVKIPKNPKIPPPFPVQLSDDGPLQILGTNSSRTLNETAETPAYALPPPPGWDGEIPPQSQYFPPQAGSANTDSPYITPGQAPMRGSVSGEPPGGLPFPPAPLNGSLPPYFAHLPPGAVVLPAPIGNETDPGILDEEDPSIYYPPPYSFYYPKDNSSVVSYYTIHLSLLF</sequence>
<feature type="compositionally biased region" description="Polar residues" evidence="1">
    <location>
        <begin position="108"/>
        <end position="120"/>
    </location>
</feature>
<feature type="region of interest" description="Disordered" evidence="1">
    <location>
        <begin position="108"/>
        <end position="156"/>
    </location>
</feature>
<dbReference type="Proteomes" id="UP000504635">
    <property type="component" value="Unplaced"/>
</dbReference>
<dbReference type="RefSeq" id="XP_030754669.1">
    <property type="nucleotide sequence ID" value="XM_030898809.1"/>
</dbReference>
<dbReference type="KEGG" id="soy:115881358"/>
<proteinExistence type="predicted"/>
<dbReference type="OrthoDB" id="6363232at2759"/>
<accession>A0A6J2XVN9</accession>
<dbReference type="InParanoid" id="A0A6J2XVN9"/>
<keyword evidence="2" id="KW-1185">Reference proteome</keyword>
<protein>
    <submittedName>
        <fullName evidence="3">Cyclin-K</fullName>
    </submittedName>
</protein>
<feature type="compositionally biased region" description="Polar residues" evidence="1">
    <location>
        <begin position="140"/>
        <end position="156"/>
    </location>
</feature>
<gene>
    <name evidence="3" type="primary">LOC115881358</name>
</gene>